<evidence type="ECO:0000313" key="1">
    <source>
        <dbReference type="EMBL" id="KAF6017895.1"/>
    </source>
</evidence>
<gene>
    <name evidence="1" type="ORF">EB796_023760</name>
</gene>
<name>A0A7J7IVQ2_BUGNE</name>
<comment type="caution">
    <text evidence="1">The sequence shown here is derived from an EMBL/GenBank/DDBJ whole genome shotgun (WGS) entry which is preliminary data.</text>
</comment>
<accession>A0A7J7IVQ2</accession>
<proteinExistence type="predicted"/>
<evidence type="ECO:0000313" key="2">
    <source>
        <dbReference type="Proteomes" id="UP000593567"/>
    </source>
</evidence>
<protein>
    <submittedName>
        <fullName evidence="1">Uncharacterized protein</fullName>
    </submittedName>
</protein>
<dbReference type="EMBL" id="VXIV02003351">
    <property type="protein sequence ID" value="KAF6017895.1"/>
    <property type="molecule type" value="Genomic_DNA"/>
</dbReference>
<sequence>MVHAGCLGTSSGCCPSRVELYPGDSLVLDRDESAPAGGTWCEHEVLVRLDDDACTGCSFIIEFDDYSTPFLPSIAFMESNYTSALFFGPSFLHFTTAVRIYFTIN</sequence>
<dbReference type="AlphaFoldDB" id="A0A7J7IVQ2"/>
<reference evidence="1" key="1">
    <citation type="submission" date="2020-06" db="EMBL/GenBank/DDBJ databases">
        <title>Draft genome of Bugula neritina, a colonial animal packing powerful symbionts and potential medicines.</title>
        <authorList>
            <person name="Rayko M."/>
        </authorList>
    </citation>
    <scope>NUCLEOTIDE SEQUENCE [LARGE SCALE GENOMIC DNA]</scope>
    <source>
        <strain evidence="1">Kwan_BN1</strain>
    </source>
</reference>
<keyword evidence="2" id="KW-1185">Reference proteome</keyword>
<dbReference type="Proteomes" id="UP000593567">
    <property type="component" value="Unassembled WGS sequence"/>
</dbReference>
<organism evidence="1 2">
    <name type="scientific">Bugula neritina</name>
    <name type="common">Brown bryozoan</name>
    <name type="synonym">Sertularia neritina</name>
    <dbReference type="NCBI Taxonomy" id="10212"/>
    <lineage>
        <taxon>Eukaryota</taxon>
        <taxon>Metazoa</taxon>
        <taxon>Spiralia</taxon>
        <taxon>Lophotrochozoa</taxon>
        <taxon>Bryozoa</taxon>
        <taxon>Gymnolaemata</taxon>
        <taxon>Cheilostomatida</taxon>
        <taxon>Flustrina</taxon>
        <taxon>Buguloidea</taxon>
        <taxon>Bugulidae</taxon>
        <taxon>Bugula</taxon>
    </lineage>
</organism>